<dbReference type="Pfam" id="PF03960">
    <property type="entry name" value="ArsC"/>
    <property type="match status" value="1"/>
</dbReference>
<keyword evidence="1" id="KW-1015">Disulfide bond</keyword>
<evidence type="ECO:0000256" key="1">
    <source>
        <dbReference type="ARBA" id="ARBA00023157"/>
    </source>
</evidence>
<dbReference type="EMBL" id="CP014873">
    <property type="protein sequence ID" value="ANK61761.1"/>
    <property type="molecule type" value="Genomic_DNA"/>
</dbReference>
<dbReference type="RefSeq" id="WP_068225980.1">
    <property type="nucleotide sequence ID" value="NZ_CP014623.1"/>
</dbReference>
<dbReference type="Proteomes" id="UP000078582">
    <property type="component" value="Chromosome"/>
</dbReference>
<dbReference type="PANTHER" id="PTHR30041:SF7">
    <property type="entry name" value="GLOBAL TRANSCRIPTIONAL REGULATOR SPX"/>
    <property type="match status" value="1"/>
</dbReference>
<dbReference type="SUPFAM" id="SSF52833">
    <property type="entry name" value="Thioredoxin-like"/>
    <property type="match status" value="1"/>
</dbReference>
<dbReference type="InterPro" id="IPR006660">
    <property type="entry name" value="Arsenate_reductase-like"/>
</dbReference>
<dbReference type="CDD" id="cd03032">
    <property type="entry name" value="ArsC_Spx"/>
    <property type="match status" value="1"/>
</dbReference>
<protein>
    <submittedName>
        <fullName evidence="4">Uncharacterized protein</fullName>
    </submittedName>
</protein>
<dbReference type="GeneID" id="42981135"/>
<accession>A0A192H1D9</accession>
<comment type="similarity">
    <text evidence="3">Belongs to the ArsC family.</text>
</comment>
<name>A0A192H1D9_9LACO</name>
<organism evidence="4 5">
    <name type="scientific">Loigolactobacillus backii</name>
    <dbReference type="NCBI Taxonomy" id="375175"/>
    <lineage>
        <taxon>Bacteria</taxon>
        <taxon>Bacillati</taxon>
        <taxon>Bacillota</taxon>
        <taxon>Bacilli</taxon>
        <taxon>Lactobacillales</taxon>
        <taxon>Lactobacillaceae</taxon>
        <taxon>Loigolactobacillus</taxon>
    </lineage>
</organism>
<gene>
    <name evidence="4" type="ORF">AYR53_02645</name>
</gene>
<evidence type="ECO:0000313" key="4">
    <source>
        <dbReference type="EMBL" id="ANK61761.1"/>
    </source>
</evidence>
<dbReference type="Gene3D" id="3.40.30.10">
    <property type="entry name" value="Glutaredoxin"/>
    <property type="match status" value="1"/>
</dbReference>
<dbReference type="STRING" id="375175.AYR53_02645"/>
<keyword evidence="5" id="KW-1185">Reference proteome</keyword>
<dbReference type="NCBIfam" id="TIGR01617">
    <property type="entry name" value="arsC_related"/>
    <property type="match status" value="1"/>
</dbReference>
<evidence type="ECO:0000256" key="3">
    <source>
        <dbReference type="PROSITE-ProRule" id="PRU01282"/>
    </source>
</evidence>
<dbReference type="InterPro" id="IPR006504">
    <property type="entry name" value="Tscrpt_reg_Spx/MgsR"/>
</dbReference>
<dbReference type="OrthoDB" id="9794155at2"/>
<dbReference type="InterPro" id="IPR036249">
    <property type="entry name" value="Thioredoxin-like_sf"/>
</dbReference>
<dbReference type="PROSITE" id="PS51353">
    <property type="entry name" value="ARSC"/>
    <property type="match status" value="1"/>
</dbReference>
<dbReference type="AlphaFoldDB" id="A0A192H1D9"/>
<sequence length="132" mass="15571">MITLFYSSNCTSSRKALKWLEQQQIPFVKRYIKKAPPTVNEIKQIMQYVDNGIDDILATRYKGYPAFAREMGEMTTSQIFQRLHEEPELLRRPIILSERKVNIGYNSDAIRTFIPRERRHFDRMVALLNSGM</sequence>
<reference evidence="4 5" key="1">
    <citation type="submission" date="2016-03" db="EMBL/GenBank/DDBJ databases">
        <title>Pediococcus and Lactobacillus from brewery environment - whole genome sequencing and assembly.</title>
        <authorList>
            <person name="Behr J."/>
            <person name="Geissler A.J."/>
            <person name="Vogel R.F."/>
        </authorList>
    </citation>
    <scope>NUCLEOTIDE SEQUENCE [LARGE SCALE GENOMIC DNA]</scope>
    <source>
        <strain evidence="4 5">TMW 1.1989</strain>
    </source>
</reference>
<dbReference type="PANTHER" id="PTHR30041">
    <property type="entry name" value="ARSENATE REDUCTASE"/>
    <property type="match status" value="1"/>
</dbReference>
<dbReference type="NCBIfam" id="NF002459">
    <property type="entry name" value="PRK01655.1"/>
    <property type="match status" value="1"/>
</dbReference>
<keyword evidence="2" id="KW-0676">Redox-active center</keyword>
<evidence type="ECO:0000256" key="2">
    <source>
        <dbReference type="ARBA" id="ARBA00023284"/>
    </source>
</evidence>
<dbReference type="KEGG" id="lbt:AYR52_10670"/>
<proteinExistence type="inferred from homology"/>
<evidence type="ECO:0000313" key="5">
    <source>
        <dbReference type="Proteomes" id="UP000078582"/>
    </source>
</evidence>